<proteinExistence type="predicted"/>
<comment type="caution">
    <text evidence="2">The sequence shown here is derived from an EMBL/GenBank/DDBJ whole genome shotgun (WGS) entry which is preliminary data.</text>
</comment>
<feature type="domain" description="RES" evidence="1">
    <location>
        <begin position="15"/>
        <end position="140"/>
    </location>
</feature>
<protein>
    <submittedName>
        <fullName evidence="2">RES domain-containing protein</fullName>
    </submittedName>
</protein>
<name>A0A2T6C5Z9_9FLAO</name>
<dbReference type="AlphaFoldDB" id="A0A2T6C5Z9"/>
<evidence type="ECO:0000259" key="1">
    <source>
        <dbReference type="SMART" id="SM00953"/>
    </source>
</evidence>
<dbReference type="SMART" id="SM00953">
    <property type="entry name" value="RES"/>
    <property type="match status" value="1"/>
</dbReference>
<sequence length="154" mass="17923">MIVYRIDRAKRKNNLLSGIGAEKIGGRWNEIGTRAVYTSQHISLAYLEVVMHLDITEDLPSDRILVHVDIPDEVPIYELQKLPKDWNTFPYNSKTQEIFTKFVTENKCAVLKVPSAIVKDEFNYILNPLHIDFHKITVAKVQKFSFDSRLYQEK</sequence>
<accession>A0A2T6C5Z9</accession>
<dbReference type="EMBL" id="QBKT01000001">
    <property type="protein sequence ID" value="PTX63761.1"/>
    <property type="molecule type" value="Genomic_DNA"/>
</dbReference>
<keyword evidence="3" id="KW-1185">Reference proteome</keyword>
<dbReference type="RefSeq" id="WP_108113136.1">
    <property type="nucleotide sequence ID" value="NZ_QBKT01000001.1"/>
</dbReference>
<organism evidence="2 3">
    <name type="scientific">Kordia periserrulae</name>
    <dbReference type="NCBI Taxonomy" id="701523"/>
    <lineage>
        <taxon>Bacteria</taxon>
        <taxon>Pseudomonadati</taxon>
        <taxon>Bacteroidota</taxon>
        <taxon>Flavobacteriia</taxon>
        <taxon>Flavobacteriales</taxon>
        <taxon>Flavobacteriaceae</taxon>
        <taxon>Kordia</taxon>
    </lineage>
</organism>
<dbReference type="Pfam" id="PF08808">
    <property type="entry name" value="RES"/>
    <property type="match status" value="1"/>
</dbReference>
<dbReference type="Proteomes" id="UP000244090">
    <property type="component" value="Unassembled WGS sequence"/>
</dbReference>
<gene>
    <name evidence="2" type="ORF">C8N46_101366</name>
</gene>
<evidence type="ECO:0000313" key="3">
    <source>
        <dbReference type="Proteomes" id="UP000244090"/>
    </source>
</evidence>
<dbReference type="InterPro" id="IPR014914">
    <property type="entry name" value="RES_dom"/>
</dbReference>
<reference evidence="2 3" key="1">
    <citation type="submission" date="2018-04" db="EMBL/GenBank/DDBJ databases">
        <title>Genomic Encyclopedia of Archaeal and Bacterial Type Strains, Phase II (KMG-II): from individual species to whole genera.</title>
        <authorList>
            <person name="Goeker M."/>
        </authorList>
    </citation>
    <scope>NUCLEOTIDE SEQUENCE [LARGE SCALE GENOMIC DNA]</scope>
    <source>
        <strain evidence="2 3">DSM 25731</strain>
    </source>
</reference>
<dbReference type="OrthoDB" id="9789501at2"/>
<evidence type="ECO:0000313" key="2">
    <source>
        <dbReference type="EMBL" id="PTX63761.1"/>
    </source>
</evidence>